<evidence type="ECO:0000259" key="3">
    <source>
        <dbReference type="Pfam" id="PF01509"/>
    </source>
</evidence>
<dbReference type="Gene3D" id="3.30.2350.10">
    <property type="entry name" value="Pseudouridine synthase"/>
    <property type="match status" value="1"/>
</dbReference>
<comment type="similarity">
    <text evidence="1">Belongs to the pseudouridine synthase TruB family.</text>
</comment>
<dbReference type="PANTHER" id="PTHR13195">
    <property type="entry name" value="PSEUDOURIDINE SYNTHASE-RELATED"/>
    <property type="match status" value="1"/>
</dbReference>
<dbReference type="InterPro" id="IPR002501">
    <property type="entry name" value="PsdUridine_synth_N"/>
</dbReference>
<evidence type="ECO:0000256" key="2">
    <source>
        <dbReference type="SAM" id="MobiDB-lite"/>
    </source>
</evidence>
<feature type="compositionally biased region" description="Basic and acidic residues" evidence="2">
    <location>
        <begin position="346"/>
        <end position="364"/>
    </location>
</feature>
<dbReference type="GO" id="GO:0003723">
    <property type="term" value="F:RNA binding"/>
    <property type="evidence" value="ECO:0007669"/>
    <property type="project" value="InterPro"/>
</dbReference>
<dbReference type="InterPro" id="IPR020103">
    <property type="entry name" value="PsdUridine_synth_cat_dom_sf"/>
</dbReference>
<gene>
    <name evidence="4" type="primary">ORF185184</name>
</gene>
<dbReference type="Pfam" id="PF01509">
    <property type="entry name" value="TruB_N"/>
    <property type="match status" value="1"/>
</dbReference>
<evidence type="ECO:0000313" key="4">
    <source>
        <dbReference type="EMBL" id="CEK91848.1"/>
    </source>
</evidence>
<feature type="region of interest" description="Disordered" evidence="2">
    <location>
        <begin position="326"/>
        <end position="364"/>
    </location>
</feature>
<feature type="domain" description="Pseudouridine synthase II N-terminal" evidence="3">
    <location>
        <begin position="109"/>
        <end position="239"/>
    </location>
</feature>
<dbReference type="AlphaFoldDB" id="A0A0B7BFT1"/>
<dbReference type="SUPFAM" id="SSF55120">
    <property type="entry name" value="Pseudouridine synthase"/>
    <property type="match status" value="1"/>
</dbReference>
<dbReference type="InterPro" id="IPR039048">
    <property type="entry name" value="Trub2"/>
</dbReference>
<dbReference type="GO" id="GO:0009982">
    <property type="term" value="F:pseudouridine synthase activity"/>
    <property type="evidence" value="ECO:0007669"/>
    <property type="project" value="InterPro"/>
</dbReference>
<dbReference type="GO" id="GO:0001522">
    <property type="term" value="P:pseudouridine synthesis"/>
    <property type="evidence" value="ECO:0007669"/>
    <property type="project" value="InterPro"/>
</dbReference>
<evidence type="ECO:0000256" key="1">
    <source>
        <dbReference type="ARBA" id="ARBA00008999"/>
    </source>
</evidence>
<protein>
    <recommendedName>
        <fullName evidence="3">Pseudouridine synthase II N-terminal domain-containing protein</fullName>
    </recommendedName>
</protein>
<organism evidence="4">
    <name type="scientific">Arion vulgaris</name>
    <dbReference type="NCBI Taxonomy" id="1028688"/>
    <lineage>
        <taxon>Eukaryota</taxon>
        <taxon>Metazoa</taxon>
        <taxon>Spiralia</taxon>
        <taxon>Lophotrochozoa</taxon>
        <taxon>Mollusca</taxon>
        <taxon>Gastropoda</taxon>
        <taxon>Heterobranchia</taxon>
        <taxon>Euthyneura</taxon>
        <taxon>Panpulmonata</taxon>
        <taxon>Eupulmonata</taxon>
        <taxon>Stylommatophora</taxon>
        <taxon>Helicina</taxon>
        <taxon>Arionoidea</taxon>
        <taxon>Arionidae</taxon>
        <taxon>Arion</taxon>
    </lineage>
</organism>
<proteinExistence type="inferred from homology"/>
<sequence length="364" mass="41529">MSRFNWAPSAYRLLNGVLCVYKPADISIQRMMKTIQTNLSKELNTLPCYQYEIPLRKASMMENKHVKDVSIETQARSIEDWSEHRLVLGDRYIPSDIQIEFVDGVSTTSSGVVVLGVGKFGEESLNMISDSKFLRVYHVKGRLGWATDDFKHTGRILERTKFKHVNRSKLERVCAATQAAHTRQMYRLHGVNPDSQDAYEMAASGIIRPAERESEPVLYGVKCIDFQPPDFTLEIHSINETSSYLRCLVHETAIKLKTTAVCTGIRRLRYGYFDLQRTLLRQHWHLDNIVDNIDSNMGLLTPNRLFVGTHAKKTKLFPVSQPAGYLPSKQDMIDQKQHGSDSSIETSHDSSVHKKEELTDGQRN</sequence>
<accession>A0A0B7BFT1</accession>
<name>A0A0B7BFT1_9EUPU</name>
<dbReference type="PANTHER" id="PTHR13195:SF0">
    <property type="entry name" value="PSEUDOURIDYLATE SYNTHASE TRUB2, MITOCHONDRIAL"/>
    <property type="match status" value="1"/>
</dbReference>
<dbReference type="GO" id="GO:0006396">
    <property type="term" value="P:RNA processing"/>
    <property type="evidence" value="ECO:0007669"/>
    <property type="project" value="InterPro"/>
</dbReference>
<reference evidence="4" key="1">
    <citation type="submission" date="2014-12" db="EMBL/GenBank/DDBJ databases">
        <title>Insight into the proteome of Arion vulgaris.</title>
        <authorList>
            <person name="Aradska J."/>
            <person name="Bulat T."/>
            <person name="Smidak R."/>
            <person name="Sarate P."/>
            <person name="Gangsoo J."/>
            <person name="Sialana F."/>
            <person name="Bilban M."/>
            <person name="Lubec G."/>
        </authorList>
    </citation>
    <scope>NUCLEOTIDE SEQUENCE</scope>
    <source>
        <tissue evidence="4">Skin</tissue>
    </source>
</reference>
<dbReference type="EMBL" id="HACG01044983">
    <property type="protein sequence ID" value="CEK91848.1"/>
    <property type="molecule type" value="Transcribed_RNA"/>
</dbReference>